<comment type="caution">
    <text evidence="1">The sequence shown here is derived from an EMBL/GenBank/DDBJ whole genome shotgun (WGS) entry which is preliminary data.</text>
</comment>
<organism evidence="1 2">
    <name type="scientific">Cladobotryum mycophilum</name>
    <dbReference type="NCBI Taxonomy" id="491253"/>
    <lineage>
        <taxon>Eukaryota</taxon>
        <taxon>Fungi</taxon>
        <taxon>Dikarya</taxon>
        <taxon>Ascomycota</taxon>
        <taxon>Pezizomycotina</taxon>
        <taxon>Sordariomycetes</taxon>
        <taxon>Hypocreomycetidae</taxon>
        <taxon>Hypocreales</taxon>
        <taxon>Hypocreaceae</taxon>
        <taxon>Cladobotryum</taxon>
    </lineage>
</organism>
<protein>
    <submittedName>
        <fullName evidence="1">Uncharacterized protein</fullName>
    </submittedName>
</protein>
<dbReference type="EMBL" id="JAVFKD010000001">
    <property type="protein sequence ID" value="KAK5998350.1"/>
    <property type="molecule type" value="Genomic_DNA"/>
</dbReference>
<reference evidence="1 2" key="1">
    <citation type="submission" date="2024-01" db="EMBL/GenBank/DDBJ databases">
        <title>Complete genome of Cladobotryum mycophilum ATHUM6906.</title>
        <authorList>
            <person name="Christinaki A.C."/>
            <person name="Myridakis A.I."/>
            <person name="Kouvelis V.N."/>
        </authorList>
    </citation>
    <scope>NUCLEOTIDE SEQUENCE [LARGE SCALE GENOMIC DNA]</scope>
    <source>
        <strain evidence="1 2">ATHUM6906</strain>
    </source>
</reference>
<evidence type="ECO:0000313" key="1">
    <source>
        <dbReference type="EMBL" id="KAK5998350.1"/>
    </source>
</evidence>
<evidence type="ECO:0000313" key="2">
    <source>
        <dbReference type="Proteomes" id="UP001338125"/>
    </source>
</evidence>
<dbReference type="Proteomes" id="UP001338125">
    <property type="component" value="Unassembled WGS sequence"/>
</dbReference>
<accession>A0ABR0T1R0</accession>
<sequence length="261" mass="29143">MDLFSDPNTFITFLAGPDSRPFRMSKSSIRSLSAPLKDLIDTSPKNTIDWSDVEYDTFLGLYRYACCHDYTFANPSWAANDQDDSPEAMSPVSSCQSGSSVPVSSLVGEFNNNSNFLDSDDETTYDDASSLPSSTGLGSSRWVFRHTARLYALALKWSVRDLCALMLQRLDRLFGNILQNNVSLGDHMVDLLDMVRVVYKGTQKADPARTLIARFFVRVLDEAAEHSEFVGLTDKVLEFRDDLVQVKGKVLQAQGDEMDMS</sequence>
<proteinExistence type="predicted"/>
<gene>
    <name evidence="1" type="ORF">PT974_00729</name>
</gene>
<name>A0ABR0T1R0_9HYPO</name>
<keyword evidence="2" id="KW-1185">Reference proteome</keyword>